<organism evidence="2 3">
    <name type="scientific">Hibiscus trionum</name>
    <name type="common">Flower of an hour</name>
    <dbReference type="NCBI Taxonomy" id="183268"/>
    <lineage>
        <taxon>Eukaryota</taxon>
        <taxon>Viridiplantae</taxon>
        <taxon>Streptophyta</taxon>
        <taxon>Embryophyta</taxon>
        <taxon>Tracheophyta</taxon>
        <taxon>Spermatophyta</taxon>
        <taxon>Magnoliopsida</taxon>
        <taxon>eudicotyledons</taxon>
        <taxon>Gunneridae</taxon>
        <taxon>Pentapetalae</taxon>
        <taxon>rosids</taxon>
        <taxon>malvids</taxon>
        <taxon>Malvales</taxon>
        <taxon>Malvaceae</taxon>
        <taxon>Malvoideae</taxon>
        <taxon>Hibiscus</taxon>
    </lineage>
</organism>
<protein>
    <submittedName>
        <fullName evidence="2">Uncharacterized protein</fullName>
    </submittedName>
</protein>
<evidence type="ECO:0000313" key="2">
    <source>
        <dbReference type="EMBL" id="GMI67720.1"/>
    </source>
</evidence>
<proteinExistence type="predicted"/>
<sequence>MEVQTLIPQQLFDFLGNNPTIQAQIIEKPPSSCEMHVFSTKHSTQMDWCAASNEPLFSIHINNCSYSKDQFFILYKSGELTKLDEQIIAQKDVLPSLKELDDMAARDEDIDQGSVNAATEVETGEVAEDESEPKVAQPEEVQTSNSNGPVVVNLSMEKKPTDGAHNKPINSLSNLSEESNISISFTFPVLTAADGGRLSSACAGQNNKGFPAQHQQPQEKEEEQQQQKEFTKEMEPESSFSPSK</sequence>
<dbReference type="AlphaFoldDB" id="A0A9W7H1G2"/>
<feature type="region of interest" description="Disordered" evidence="1">
    <location>
        <begin position="107"/>
        <end position="151"/>
    </location>
</feature>
<dbReference type="EMBL" id="BSYR01000006">
    <property type="protein sequence ID" value="GMI67720.1"/>
    <property type="molecule type" value="Genomic_DNA"/>
</dbReference>
<comment type="caution">
    <text evidence="2">The sequence shown here is derived from an EMBL/GenBank/DDBJ whole genome shotgun (WGS) entry which is preliminary data.</text>
</comment>
<dbReference type="PANTHER" id="PTHR33673">
    <property type="entry name" value="SUPPRESSOR SRP40-LIKE PROTEIN"/>
    <property type="match status" value="1"/>
</dbReference>
<evidence type="ECO:0000313" key="3">
    <source>
        <dbReference type="Proteomes" id="UP001165190"/>
    </source>
</evidence>
<feature type="compositionally biased region" description="Basic and acidic residues" evidence="1">
    <location>
        <begin position="217"/>
        <end position="235"/>
    </location>
</feature>
<name>A0A9W7H1G2_HIBTR</name>
<dbReference type="PANTHER" id="PTHR33673:SF36">
    <property type="entry name" value="MYB-LIKE PROTEIN Q"/>
    <property type="match status" value="1"/>
</dbReference>
<dbReference type="Proteomes" id="UP001165190">
    <property type="component" value="Unassembled WGS sequence"/>
</dbReference>
<keyword evidence="3" id="KW-1185">Reference proteome</keyword>
<accession>A0A9W7H1G2</accession>
<evidence type="ECO:0000256" key="1">
    <source>
        <dbReference type="SAM" id="MobiDB-lite"/>
    </source>
</evidence>
<feature type="region of interest" description="Disordered" evidence="1">
    <location>
        <begin position="197"/>
        <end position="244"/>
    </location>
</feature>
<dbReference type="OrthoDB" id="676141at2759"/>
<reference evidence="2" key="1">
    <citation type="submission" date="2023-05" db="EMBL/GenBank/DDBJ databases">
        <title>Genome and transcriptome analyses reveal genes involved in the formation of fine ridges on petal epidermal cells in Hibiscus trionum.</title>
        <authorList>
            <person name="Koshimizu S."/>
            <person name="Masuda S."/>
            <person name="Ishii T."/>
            <person name="Shirasu K."/>
            <person name="Hoshino A."/>
            <person name="Arita M."/>
        </authorList>
    </citation>
    <scope>NUCLEOTIDE SEQUENCE</scope>
    <source>
        <strain evidence="2">Hamamatsu line</strain>
    </source>
</reference>
<feature type="compositionally biased region" description="Acidic residues" evidence="1">
    <location>
        <begin position="122"/>
        <end position="131"/>
    </location>
</feature>
<gene>
    <name evidence="2" type="ORF">HRI_000441300</name>
</gene>